<feature type="region of interest" description="Disordered" evidence="1">
    <location>
        <begin position="1"/>
        <end position="235"/>
    </location>
</feature>
<proteinExistence type="predicted"/>
<gene>
    <name evidence="2" type="primary">PLEST012007</name>
    <name evidence="2" type="ORF">PLESTB_001598800</name>
</gene>
<organism evidence="2 3">
    <name type="scientific">Pleodorina starrii</name>
    <dbReference type="NCBI Taxonomy" id="330485"/>
    <lineage>
        <taxon>Eukaryota</taxon>
        <taxon>Viridiplantae</taxon>
        <taxon>Chlorophyta</taxon>
        <taxon>core chlorophytes</taxon>
        <taxon>Chlorophyceae</taxon>
        <taxon>CS clade</taxon>
        <taxon>Chlamydomonadales</taxon>
        <taxon>Volvocaceae</taxon>
        <taxon>Pleodorina</taxon>
    </lineage>
</organism>
<feature type="compositionally biased region" description="Basic and acidic residues" evidence="1">
    <location>
        <begin position="42"/>
        <end position="51"/>
    </location>
</feature>
<accession>A0A9W6F8G5</accession>
<feature type="compositionally biased region" description="Polar residues" evidence="1">
    <location>
        <begin position="106"/>
        <end position="117"/>
    </location>
</feature>
<dbReference type="Proteomes" id="UP001165080">
    <property type="component" value="Unassembled WGS sequence"/>
</dbReference>
<evidence type="ECO:0000313" key="2">
    <source>
        <dbReference type="EMBL" id="GLC60327.1"/>
    </source>
</evidence>
<dbReference type="AlphaFoldDB" id="A0A9W6F8G5"/>
<feature type="compositionally biased region" description="Gly residues" evidence="1">
    <location>
        <begin position="196"/>
        <end position="208"/>
    </location>
</feature>
<dbReference type="EMBL" id="BRXU01000033">
    <property type="protein sequence ID" value="GLC60327.1"/>
    <property type="molecule type" value="Genomic_DNA"/>
</dbReference>
<evidence type="ECO:0000256" key="1">
    <source>
        <dbReference type="SAM" id="MobiDB-lite"/>
    </source>
</evidence>
<feature type="compositionally biased region" description="Gly residues" evidence="1">
    <location>
        <begin position="137"/>
        <end position="189"/>
    </location>
</feature>
<name>A0A9W6F8G5_9CHLO</name>
<protein>
    <submittedName>
        <fullName evidence="2">Uncharacterized protein</fullName>
    </submittedName>
</protein>
<reference evidence="2 3" key="1">
    <citation type="journal article" date="2023" name="Commun. Biol.">
        <title>Reorganization of the ancestral sex-determining regions during the evolution of trioecy in Pleodorina starrii.</title>
        <authorList>
            <person name="Takahashi K."/>
            <person name="Suzuki S."/>
            <person name="Kawai-Toyooka H."/>
            <person name="Yamamoto K."/>
            <person name="Hamaji T."/>
            <person name="Ootsuki R."/>
            <person name="Yamaguchi H."/>
            <person name="Kawachi M."/>
            <person name="Higashiyama T."/>
            <person name="Nozaki H."/>
        </authorList>
    </citation>
    <scope>NUCLEOTIDE SEQUENCE [LARGE SCALE GENOMIC DNA]</scope>
    <source>
        <strain evidence="2 3">NIES-4479</strain>
    </source>
</reference>
<evidence type="ECO:0000313" key="3">
    <source>
        <dbReference type="Proteomes" id="UP001165080"/>
    </source>
</evidence>
<sequence length="520" mass="52938">MSWSGRGGRNMAPPGEHRTYDDYEDSYAAPKARGGPPQQQTHGDRGQRFDRPPLSSRQPYIFHDDRVYAGPQRPSYGQQQGGWGEHRSSRAPYSTNHYQGQAYEQHVQQPDPTSQRALTERGTKWSGTGGRYPSSTRGGGGRAPGAGANGQSGGGGSSGGGSVRGSGGGRPPSTGRSGGAGGFPTGGNGSVFRRLGSGGGNGSGGGGFARQPSNGRATGGRPPSGGSGAGIRASSSDRTIVRAAAAAASGAGGGGIGVSASVGVPGSARPRAPYVAPVVAPEPPAQSAATLSVSVSEVQPDAPSNPHFITPAFPQGPRTRTDSCNNWAVMVEAGAQSLEAVAGPFLEGALMELFGESWERELFNLGLKLPPFSAATCAELVGRCKQLHERLPITIHKRVEAVAKATSTLASSPSSLEPEDVTAAHAAMKGMMQDCIKAMKMPSLLGSGSRQFRSFTAELMPHAESMVVYYDMLIADCSEASAARQAVRAAAAVEAAGAAACRPAAGGEPGGAADSALTSP</sequence>
<keyword evidence="3" id="KW-1185">Reference proteome</keyword>
<dbReference type="OrthoDB" id="538883at2759"/>
<comment type="caution">
    <text evidence="2">The sequence shown here is derived from an EMBL/GenBank/DDBJ whole genome shotgun (WGS) entry which is preliminary data.</text>
</comment>